<dbReference type="GO" id="GO:0009922">
    <property type="term" value="F:fatty acid elongase activity"/>
    <property type="evidence" value="ECO:0007669"/>
    <property type="project" value="InterPro"/>
</dbReference>
<dbReference type="PROSITE" id="PS50240">
    <property type="entry name" value="TRYPSIN_DOM"/>
    <property type="match status" value="1"/>
</dbReference>
<dbReference type="OrthoDB" id="6510574at2759"/>
<keyword evidence="8" id="KW-0276">Fatty acid metabolism</keyword>
<keyword evidence="5 14" id="KW-0812">Transmembrane</keyword>
<comment type="subcellular location">
    <subcellularLocation>
        <location evidence="1">Membrane</location>
        <topology evidence="1">Multi-pass membrane protein</topology>
    </subcellularLocation>
</comment>
<keyword evidence="9 14" id="KW-1133">Transmembrane helix</keyword>
<protein>
    <recommendedName>
        <fullName evidence="15">Peptidase S1 domain-containing protein</fullName>
    </recommendedName>
</protein>
<dbReference type="InterPro" id="IPR002076">
    <property type="entry name" value="ELO_fam"/>
</dbReference>
<keyword evidence="2" id="KW-0444">Lipid biosynthesis</keyword>
<evidence type="ECO:0000313" key="17">
    <source>
        <dbReference type="Proteomes" id="UP000728032"/>
    </source>
</evidence>
<dbReference type="AlphaFoldDB" id="A0A7R9M3U8"/>
<gene>
    <name evidence="16" type="ORF">ONB1V03_LOCUS9707</name>
</gene>
<reference evidence="16" key="1">
    <citation type="submission" date="2020-11" db="EMBL/GenBank/DDBJ databases">
        <authorList>
            <person name="Tran Van P."/>
        </authorList>
    </citation>
    <scope>NUCLEOTIDE SEQUENCE</scope>
</reference>
<evidence type="ECO:0000256" key="1">
    <source>
        <dbReference type="ARBA" id="ARBA00004141"/>
    </source>
</evidence>
<sequence length="478" mass="55646">MTTLIANSFQYYWRDVWLESGDQRVVQRLPGFGSGLQTPILAVLIYLVLVLKVIPDRMRHREPLELRYPIMCYNILLVLINGFYFFHELLALDFGRKLIADFKIPPDTEWSPGVHWELKLVYAYYMTKIMDFMDTVFFALRKRHRQITFLHLYHHSVVAVLAWLAIWYRFNMQPLRLFIMLNSFVHTVMYGYYALSAMGKGVQKYLWWKRYITQLQLVQFVVFIAYGVMVELQGVPFPPESYSFKSAESDTCGMRNKNDVVKKKSKIIGAKGFGRIVGGEDAKPHEFPWLVSFQIYLPKRDRIEHFCGGSIISDRWIITAAHCFDKFRKPEDWKKMVVKMGTNQINDTRAFNHTISKVVIHDKWNVSTQSNDIALAMLKQQIIFKTDANQYMINTVCLAEKGHEPTGYFTVAGFGQLGEHESKAENLQKLVVPLYDHKKCTENYKKYVKLSDTNFCAGGQGDHDTCMVWCHLDCPALK</sequence>
<dbReference type="EMBL" id="CAJPVJ010006206">
    <property type="protein sequence ID" value="CAG2170236.1"/>
    <property type="molecule type" value="Genomic_DNA"/>
</dbReference>
<dbReference type="PRINTS" id="PR00722">
    <property type="entry name" value="CHYMOTRYPSIN"/>
</dbReference>
<keyword evidence="11 14" id="KW-0472">Membrane</keyword>
<keyword evidence="10" id="KW-0443">Lipid metabolism</keyword>
<dbReference type="FunFam" id="2.40.10.10:FF:000060">
    <property type="entry name" value="Acrosin"/>
    <property type="match status" value="1"/>
</dbReference>
<dbReference type="InterPro" id="IPR018114">
    <property type="entry name" value="TRYPSIN_HIS"/>
</dbReference>
<evidence type="ECO:0000256" key="8">
    <source>
        <dbReference type="ARBA" id="ARBA00022832"/>
    </source>
</evidence>
<keyword evidence="12" id="KW-1015">Disulfide bond</keyword>
<proteinExistence type="predicted"/>
<dbReference type="PANTHER" id="PTHR24252">
    <property type="entry name" value="ACROSIN-RELATED"/>
    <property type="match status" value="1"/>
</dbReference>
<dbReference type="GO" id="GO:0006633">
    <property type="term" value="P:fatty acid biosynthetic process"/>
    <property type="evidence" value="ECO:0007669"/>
    <property type="project" value="UniProtKB-KW"/>
</dbReference>
<feature type="transmembrane region" description="Helical" evidence="14">
    <location>
        <begin position="66"/>
        <end position="86"/>
    </location>
</feature>
<evidence type="ECO:0000256" key="5">
    <source>
        <dbReference type="ARBA" id="ARBA00022692"/>
    </source>
</evidence>
<name>A0A7R9M3U8_9ACAR</name>
<dbReference type="Pfam" id="PF00089">
    <property type="entry name" value="Trypsin"/>
    <property type="match status" value="1"/>
</dbReference>
<dbReference type="EMBL" id="OC921031">
    <property type="protein sequence ID" value="CAD7653049.1"/>
    <property type="molecule type" value="Genomic_DNA"/>
</dbReference>
<evidence type="ECO:0000259" key="15">
    <source>
        <dbReference type="PROSITE" id="PS50240"/>
    </source>
</evidence>
<evidence type="ECO:0000256" key="7">
    <source>
        <dbReference type="ARBA" id="ARBA00022825"/>
    </source>
</evidence>
<feature type="transmembrane region" description="Helical" evidence="14">
    <location>
        <begin position="36"/>
        <end position="54"/>
    </location>
</feature>
<evidence type="ECO:0000313" key="16">
    <source>
        <dbReference type="EMBL" id="CAD7653049.1"/>
    </source>
</evidence>
<dbReference type="PROSITE" id="PS00134">
    <property type="entry name" value="TRYPSIN_HIS"/>
    <property type="match status" value="1"/>
</dbReference>
<evidence type="ECO:0000256" key="12">
    <source>
        <dbReference type="ARBA" id="ARBA00023157"/>
    </source>
</evidence>
<evidence type="ECO:0000256" key="4">
    <source>
        <dbReference type="ARBA" id="ARBA00022679"/>
    </source>
</evidence>
<feature type="transmembrane region" description="Helical" evidence="14">
    <location>
        <begin position="215"/>
        <end position="235"/>
    </location>
</feature>
<keyword evidence="17" id="KW-1185">Reference proteome</keyword>
<evidence type="ECO:0000256" key="6">
    <source>
        <dbReference type="ARBA" id="ARBA00022801"/>
    </source>
</evidence>
<dbReference type="Pfam" id="PF01151">
    <property type="entry name" value="ELO"/>
    <property type="match status" value="1"/>
</dbReference>
<dbReference type="CDD" id="cd00190">
    <property type="entry name" value="Tryp_SPc"/>
    <property type="match status" value="1"/>
</dbReference>
<feature type="transmembrane region" description="Helical" evidence="14">
    <location>
        <begin position="176"/>
        <end position="195"/>
    </location>
</feature>
<dbReference type="SMART" id="SM00020">
    <property type="entry name" value="Tryp_SPc"/>
    <property type="match status" value="1"/>
</dbReference>
<feature type="domain" description="Peptidase S1" evidence="15">
    <location>
        <begin position="276"/>
        <end position="473"/>
    </location>
</feature>
<evidence type="ECO:0000256" key="13">
    <source>
        <dbReference type="ARBA" id="ARBA00023160"/>
    </source>
</evidence>
<dbReference type="InterPro" id="IPR001254">
    <property type="entry name" value="Trypsin_dom"/>
</dbReference>
<evidence type="ECO:0000256" key="3">
    <source>
        <dbReference type="ARBA" id="ARBA00022670"/>
    </source>
</evidence>
<evidence type="ECO:0000256" key="9">
    <source>
        <dbReference type="ARBA" id="ARBA00022989"/>
    </source>
</evidence>
<feature type="transmembrane region" description="Helical" evidence="14">
    <location>
        <begin position="152"/>
        <end position="170"/>
    </location>
</feature>
<dbReference type="GO" id="GO:0006508">
    <property type="term" value="P:proteolysis"/>
    <property type="evidence" value="ECO:0007669"/>
    <property type="project" value="UniProtKB-KW"/>
</dbReference>
<dbReference type="InterPro" id="IPR001314">
    <property type="entry name" value="Peptidase_S1A"/>
</dbReference>
<keyword evidence="3" id="KW-0645">Protease</keyword>
<keyword evidence="6" id="KW-0378">Hydrolase</keyword>
<evidence type="ECO:0000256" key="11">
    <source>
        <dbReference type="ARBA" id="ARBA00023136"/>
    </source>
</evidence>
<dbReference type="Proteomes" id="UP000728032">
    <property type="component" value="Unassembled WGS sequence"/>
</dbReference>
<accession>A0A7R9M3U8</accession>
<evidence type="ECO:0000256" key="2">
    <source>
        <dbReference type="ARBA" id="ARBA00022516"/>
    </source>
</evidence>
<keyword evidence="13" id="KW-0275">Fatty acid biosynthesis</keyword>
<dbReference type="InterPro" id="IPR043504">
    <property type="entry name" value="Peptidase_S1_PA_chymotrypsin"/>
</dbReference>
<organism evidence="16">
    <name type="scientific">Oppiella nova</name>
    <dbReference type="NCBI Taxonomy" id="334625"/>
    <lineage>
        <taxon>Eukaryota</taxon>
        <taxon>Metazoa</taxon>
        <taxon>Ecdysozoa</taxon>
        <taxon>Arthropoda</taxon>
        <taxon>Chelicerata</taxon>
        <taxon>Arachnida</taxon>
        <taxon>Acari</taxon>
        <taxon>Acariformes</taxon>
        <taxon>Sarcoptiformes</taxon>
        <taxon>Oribatida</taxon>
        <taxon>Brachypylina</taxon>
        <taxon>Oppioidea</taxon>
        <taxon>Oppiidae</taxon>
        <taxon>Oppiella</taxon>
    </lineage>
</organism>
<dbReference type="GO" id="GO:0004252">
    <property type="term" value="F:serine-type endopeptidase activity"/>
    <property type="evidence" value="ECO:0007669"/>
    <property type="project" value="InterPro"/>
</dbReference>
<evidence type="ECO:0000256" key="14">
    <source>
        <dbReference type="SAM" id="Phobius"/>
    </source>
</evidence>
<dbReference type="InterPro" id="IPR009003">
    <property type="entry name" value="Peptidase_S1_PA"/>
</dbReference>
<feature type="transmembrane region" description="Helical" evidence="14">
    <location>
        <begin position="122"/>
        <end position="140"/>
    </location>
</feature>
<dbReference type="Gene3D" id="2.40.10.10">
    <property type="entry name" value="Trypsin-like serine proteases"/>
    <property type="match status" value="1"/>
</dbReference>
<evidence type="ECO:0000256" key="10">
    <source>
        <dbReference type="ARBA" id="ARBA00023098"/>
    </source>
</evidence>
<dbReference type="PANTHER" id="PTHR24252:SF8">
    <property type="entry name" value="ACROSIN"/>
    <property type="match status" value="1"/>
</dbReference>
<keyword evidence="7" id="KW-0720">Serine protease</keyword>
<dbReference type="GO" id="GO:0016020">
    <property type="term" value="C:membrane"/>
    <property type="evidence" value="ECO:0007669"/>
    <property type="project" value="UniProtKB-SubCell"/>
</dbReference>
<keyword evidence="4" id="KW-0808">Transferase</keyword>
<dbReference type="SUPFAM" id="SSF50494">
    <property type="entry name" value="Trypsin-like serine proteases"/>
    <property type="match status" value="1"/>
</dbReference>